<proteinExistence type="predicted"/>
<protein>
    <submittedName>
        <fullName evidence="1">Uncharacterized protein</fullName>
    </submittedName>
</protein>
<reference evidence="1" key="1">
    <citation type="journal article" date="2014" name="Front. Microbiol.">
        <title>High frequency of phylogenetically diverse reductive dehalogenase-homologous genes in deep subseafloor sedimentary metagenomes.</title>
        <authorList>
            <person name="Kawai M."/>
            <person name="Futagami T."/>
            <person name="Toyoda A."/>
            <person name="Takaki Y."/>
            <person name="Nishi S."/>
            <person name="Hori S."/>
            <person name="Arai W."/>
            <person name="Tsubouchi T."/>
            <person name="Morono Y."/>
            <person name="Uchiyama I."/>
            <person name="Ito T."/>
            <person name="Fujiyama A."/>
            <person name="Inagaki F."/>
            <person name="Takami H."/>
        </authorList>
    </citation>
    <scope>NUCLEOTIDE SEQUENCE</scope>
    <source>
        <strain evidence="1">Expedition CK06-06</strain>
    </source>
</reference>
<dbReference type="EMBL" id="BARV01000381">
    <property type="protein sequence ID" value="GAH97638.1"/>
    <property type="molecule type" value="Genomic_DNA"/>
</dbReference>
<comment type="caution">
    <text evidence="1">The sequence shown here is derived from an EMBL/GenBank/DDBJ whole genome shotgun (WGS) entry which is preliminary data.</text>
</comment>
<dbReference type="AlphaFoldDB" id="X1LU39"/>
<organism evidence="1">
    <name type="scientific">marine sediment metagenome</name>
    <dbReference type="NCBI Taxonomy" id="412755"/>
    <lineage>
        <taxon>unclassified sequences</taxon>
        <taxon>metagenomes</taxon>
        <taxon>ecological metagenomes</taxon>
    </lineage>
</organism>
<gene>
    <name evidence="1" type="ORF">S06H3_01508</name>
</gene>
<name>X1LU39_9ZZZZ</name>
<sequence length="94" mass="10372">MDLDGILLSTDELAATLLLGVDVFRNCRKQTDTRWRQITGITIVGSTALRDFEIDLYAGDKVLGHFVVNVIGGGPVRCQSITSPYYCRRVLVAL</sequence>
<evidence type="ECO:0000313" key="1">
    <source>
        <dbReference type="EMBL" id="GAH97638.1"/>
    </source>
</evidence>
<accession>X1LU39</accession>